<dbReference type="CDD" id="cd03273">
    <property type="entry name" value="ABC_SMC2_euk"/>
    <property type="match status" value="1"/>
</dbReference>
<proteinExistence type="inferred from homology"/>
<keyword evidence="8" id="KW-0226">DNA condensation</keyword>
<keyword evidence="4" id="KW-0547">Nucleotide-binding</keyword>
<comment type="caution">
    <text evidence="13">The sequence shown here is derived from an EMBL/GenBank/DDBJ whole genome shotgun (WGS) entry which is preliminary data.</text>
</comment>
<dbReference type="PANTHER" id="PTHR43977">
    <property type="entry name" value="STRUCTURAL MAINTENANCE OF CHROMOSOMES PROTEIN 3"/>
    <property type="match status" value="1"/>
</dbReference>
<feature type="coiled-coil region" evidence="11">
    <location>
        <begin position="720"/>
        <end position="990"/>
    </location>
</feature>
<evidence type="ECO:0000256" key="4">
    <source>
        <dbReference type="ARBA" id="ARBA00022741"/>
    </source>
</evidence>
<dbReference type="Pfam" id="PF06470">
    <property type="entry name" value="SMC_hinge"/>
    <property type="match status" value="1"/>
</dbReference>
<reference evidence="13 14" key="1">
    <citation type="journal article" date="2023" name="Elife">
        <title>Identification of key yeast species and microbe-microbe interactions impacting larval growth of Drosophila in the wild.</title>
        <authorList>
            <person name="Mure A."/>
            <person name="Sugiura Y."/>
            <person name="Maeda R."/>
            <person name="Honda K."/>
            <person name="Sakurai N."/>
            <person name="Takahashi Y."/>
            <person name="Watada M."/>
            <person name="Katoh T."/>
            <person name="Gotoh A."/>
            <person name="Gotoh Y."/>
            <person name="Taniguchi I."/>
            <person name="Nakamura K."/>
            <person name="Hayashi T."/>
            <person name="Katayama T."/>
            <person name="Uemura T."/>
            <person name="Hattori Y."/>
        </authorList>
    </citation>
    <scope>NUCLEOTIDE SEQUENCE [LARGE SCALE GENOMIC DNA]</scope>
    <source>
        <strain evidence="13 14">SB-73</strain>
    </source>
</reference>
<accession>A0AAV5RDY4</accession>
<keyword evidence="7 11" id="KW-0175">Coiled coil</keyword>
<evidence type="ECO:0000256" key="1">
    <source>
        <dbReference type="ARBA" id="ARBA00004123"/>
    </source>
</evidence>
<comment type="subcellular location">
    <subcellularLocation>
        <location evidence="1">Nucleus</location>
    </subcellularLocation>
</comment>
<comment type="similarity">
    <text evidence="2">Belongs to the SMC family. SMC2 subfamily.</text>
</comment>
<evidence type="ECO:0000259" key="12">
    <source>
        <dbReference type="SMART" id="SM00968"/>
    </source>
</evidence>
<evidence type="ECO:0000313" key="13">
    <source>
        <dbReference type="EMBL" id="GMM49177.1"/>
    </source>
</evidence>
<keyword evidence="14" id="KW-1185">Reference proteome</keyword>
<evidence type="ECO:0000256" key="6">
    <source>
        <dbReference type="ARBA" id="ARBA00022840"/>
    </source>
</evidence>
<keyword evidence="3" id="KW-0132">Cell division</keyword>
<evidence type="ECO:0000256" key="10">
    <source>
        <dbReference type="ARBA" id="ARBA00023306"/>
    </source>
</evidence>
<dbReference type="InterPro" id="IPR024704">
    <property type="entry name" value="SMC"/>
</dbReference>
<dbReference type="SUPFAM" id="SSF75553">
    <property type="entry name" value="Smc hinge domain"/>
    <property type="match status" value="1"/>
</dbReference>
<evidence type="ECO:0000256" key="11">
    <source>
        <dbReference type="SAM" id="Coils"/>
    </source>
</evidence>
<dbReference type="AlphaFoldDB" id="A0AAV5RDY4"/>
<evidence type="ECO:0000256" key="2">
    <source>
        <dbReference type="ARBA" id="ARBA00005231"/>
    </source>
</evidence>
<evidence type="ECO:0000313" key="14">
    <source>
        <dbReference type="Proteomes" id="UP001362899"/>
    </source>
</evidence>
<dbReference type="Gene3D" id="3.40.50.300">
    <property type="entry name" value="P-loop containing nucleotide triphosphate hydrolases"/>
    <property type="match status" value="2"/>
</dbReference>
<keyword evidence="5" id="KW-0498">Mitosis</keyword>
<feature type="coiled-coil region" evidence="11">
    <location>
        <begin position="443"/>
        <end position="494"/>
    </location>
</feature>
<evidence type="ECO:0000256" key="5">
    <source>
        <dbReference type="ARBA" id="ARBA00022776"/>
    </source>
</evidence>
<sequence>MHIKEVIIDGFKSYSERTVIQDWDEQFNCITGLNGSGKSNILDAICFVLGITSMVTVRVRNQQDLIYKRGQAGITRASVSIIFDNTDELNSPQELKNTPVITITRQIVMGGASKYLVNGHRAQQSQVQSLFREVHLNVNNPNFLIMQGQITKVVNMRPTEILGLIEEAASTSIYKLARIDSIKQLEKLDVPFKNTEKMIVEEIRPKLMDLHAEKRAYYELQIASENVSKLEKVIATSDYTRLCREEVALKSEIDINEIQRNNLVEVAQELDREVKKLQASIDEIVKTSPQNSSMINGLEQEIQQLMAEYSDVTTEADANIEQLRNLTEQKQLFESTTTDLKSKMAPYEEQVNSFDQNCARVQQLIDESTSSIDQKREILESLQLGISSQGETGFALAAKQAGEKERANSTKLTQLLSEKEHLSEQIKERAGQCSNFSEVENMISVLQEEIETKQTALIQVQQKFDQYQQYSERRNQLQNEHQTLNSRIGQIQSQHPGLAFPKFDGVIGPVATCFTVPQEHGNKLQALEVCAGGAMWSLVVENEKVGSTVIKSARKRVNVLPLNRMHSNIVSADRVRQIDPENNNAWLALDLLEFDARLKPALAHVFGQTVICATPSLAEKAAYKLGLKAITLTGDVYDPRGIISGGSRNNRKGSKDAIFIASQEFQTVSFQISRISQELSEVNASISELGSAKDDYQRVSDEVSVHKHKLEIKIRDMDQLRSIKDELDALQAKLVNITENEIPKTEQSIEAAQMEGAKAMKDMQEMATNRKGKLAELQAQFDEENKNLANLQAQLDVGRDKYTQSKSELSSLAADFSSAQRGLDQVCKDLEDQLQQKEEFKAQSTRLQSELNEKQKVLLNEKSKIAAQSEELQISEKKLDSTRAELAKCTFEIPAIESDLKTKKDVYKKVEEKKEALRLSHAYVEEASPTDVLTGAELEKARRKFEKEKEKLKMYSGDKQNSGSHIIKRVQQLEARETELLDEIRTIKEDKLKLTESMQILDQKRIETIEQVWQKVSADLGAIFSSLLPRASAELMPVGNFLEEGFQIRVKLGNTWKEGLTELSGGQRSLVALSLILALLQYHPAPIYILDEVDAALDAHHTKNIGHIIKTRFKTAQFIVVSLKDDMFTNANKIFQTQFVEGKSTVSVLSSKR</sequence>
<dbReference type="Gene3D" id="1.20.1060.20">
    <property type="match status" value="1"/>
</dbReference>
<evidence type="ECO:0000256" key="3">
    <source>
        <dbReference type="ARBA" id="ARBA00022618"/>
    </source>
</evidence>
<dbReference type="EMBL" id="BTGC01000001">
    <property type="protein sequence ID" value="GMM49177.1"/>
    <property type="molecule type" value="Genomic_DNA"/>
</dbReference>
<dbReference type="PIRSF" id="PIRSF005719">
    <property type="entry name" value="SMC"/>
    <property type="match status" value="1"/>
</dbReference>
<protein>
    <submittedName>
        <fullName evidence="13">Condensin subunit</fullName>
    </submittedName>
</protein>
<dbReference type="SMART" id="SM00968">
    <property type="entry name" value="SMC_hinge"/>
    <property type="match status" value="1"/>
</dbReference>
<dbReference type="InterPro" id="IPR027120">
    <property type="entry name" value="Smc2_ABC"/>
</dbReference>
<dbReference type="InterPro" id="IPR010935">
    <property type="entry name" value="SMC_hinge"/>
</dbReference>
<evidence type="ECO:0000256" key="9">
    <source>
        <dbReference type="ARBA" id="ARBA00023242"/>
    </source>
</evidence>
<dbReference type="Pfam" id="PF02463">
    <property type="entry name" value="SMC_N"/>
    <property type="match status" value="2"/>
</dbReference>
<dbReference type="Gene3D" id="3.30.70.1620">
    <property type="match status" value="1"/>
</dbReference>
<dbReference type="GO" id="GO:0030261">
    <property type="term" value="P:chromosome condensation"/>
    <property type="evidence" value="ECO:0007669"/>
    <property type="project" value="UniProtKB-KW"/>
</dbReference>
<keyword evidence="6" id="KW-0067">ATP-binding</keyword>
<dbReference type="SUPFAM" id="SSF52540">
    <property type="entry name" value="P-loop containing nucleoside triphosphate hydrolases"/>
    <property type="match status" value="1"/>
</dbReference>
<dbReference type="InterPro" id="IPR003395">
    <property type="entry name" value="RecF/RecN/SMC_N"/>
</dbReference>
<keyword evidence="9" id="KW-0539">Nucleus</keyword>
<dbReference type="Proteomes" id="UP001362899">
    <property type="component" value="Unassembled WGS sequence"/>
</dbReference>
<evidence type="ECO:0000256" key="8">
    <source>
        <dbReference type="ARBA" id="ARBA00023067"/>
    </source>
</evidence>
<dbReference type="GO" id="GO:0005634">
    <property type="term" value="C:nucleus"/>
    <property type="evidence" value="ECO:0007669"/>
    <property type="project" value="UniProtKB-SubCell"/>
</dbReference>
<dbReference type="GO" id="GO:0007059">
    <property type="term" value="P:chromosome segregation"/>
    <property type="evidence" value="ECO:0007669"/>
    <property type="project" value="UniProtKB-ARBA"/>
</dbReference>
<dbReference type="InterPro" id="IPR027417">
    <property type="entry name" value="P-loop_NTPase"/>
</dbReference>
<name>A0AAV5RDY4_STABA</name>
<dbReference type="GO" id="GO:0051301">
    <property type="term" value="P:cell division"/>
    <property type="evidence" value="ECO:0007669"/>
    <property type="project" value="UniProtKB-KW"/>
</dbReference>
<dbReference type="GO" id="GO:0016887">
    <property type="term" value="F:ATP hydrolysis activity"/>
    <property type="evidence" value="ECO:0007669"/>
    <property type="project" value="InterPro"/>
</dbReference>
<dbReference type="GO" id="GO:0005694">
    <property type="term" value="C:chromosome"/>
    <property type="evidence" value="ECO:0007669"/>
    <property type="project" value="InterPro"/>
</dbReference>
<evidence type="ECO:0000256" key="7">
    <source>
        <dbReference type="ARBA" id="ARBA00023054"/>
    </source>
</evidence>
<dbReference type="Gene3D" id="1.10.287.1490">
    <property type="match status" value="1"/>
</dbReference>
<keyword evidence="10" id="KW-0131">Cell cycle</keyword>
<dbReference type="InterPro" id="IPR036277">
    <property type="entry name" value="SMC_hinge_sf"/>
</dbReference>
<feature type="domain" description="SMC hinge" evidence="12">
    <location>
        <begin position="504"/>
        <end position="622"/>
    </location>
</feature>
<organism evidence="13 14">
    <name type="scientific">Starmerella bacillaris</name>
    <name type="common">Yeast</name>
    <name type="synonym">Candida zemplinina</name>
    <dbReference type="NCBI Taxonomy" id="1247836"/>
    <lineage>
        <taxon>Eukaryota</taxon>
        <taxon>Fungi</taxon>
        <taxon>Dikarya</taxon>
        <taxon>Ascomycota</taxon>
        <taxon>Saccharomycotina</taxon>
        <taxon>Dipodascomycetes</taxon>
        <taxon>Dipodascales</taxon>
        <taxon>Trichomonascaceae</taxon>
        <taxon>Starmerella</taxon>
    </lineage>
</organism>
<gene>
    <name evidence="13" type="ORF">DASB73_001350</name>
</gene>
<dbReference type="GO" id="GO:0005524">
    <property type="term" value="F:ATP binding"/>
    <property type="evidence" value="ECO:0007669"/>
    <property type="project" value="UniProtKB-KW"/>
</dbReference>
<feature type="coiled-coil region" evidence="11">
    <location>
        <begin position="260"/>
        <end position="315"/>
    </location>
</feature>